<dbReference type="GO" id="GO:0016020">
    <property type="term" value="C:membrane"/>
    <property type="evidence" value="ECO:0000318"/>
    <property type="project" value="GO_Central"/>
</dbReference>
<protein>
    <recommendedName>
        <fullName evidence="8">Major facilitator superfamily (MFS) profile domain-containing protein</fullName>
    </recommendedName>
</protein>
<keyword evidence="3 7" id="KW-0812">Transmembrane</keyword>
<feature type="transmembrane region" description="Helical" evidence="7">
    <location>
        <begin position="238"/>
        <end position="256"/>
    </location>
</feature>
<evidence type="ECO:0000256" key="6">
    <source>
        <dbReference type="ARBA" id="ARBA00023136"/>
    </source>
</evidence>
<feature type="transmembrane region" description="Helical" evidence="7">
    <location>
        <begin position="12"/>
        <end position="34"/>
    </location>
</feature>
<reference evidence="9 10" key="1">
    <citation type="journal article" date="2008" name="Nature">
        <title>The Trichoplax genome and the nature of placozoans.</title>
        <authorList>
            <person name="Srivastava M."/>
            <person name="Begovic E."/>
            <person name="Chapman J."/>
            <person name="Putnam N.H."/>
            <person name="Hellsten U."/>
            <person name="Kawashima T."/>
            <person name="Kuo A."/>
            <person name="Mitros T."/>
            <person name="Salamov A."/>
            <person name="Carpenter M.L."/>
            <person name="Signorovitch A.Y."/>
            <person name="Moreno M.A."/>
            <person name="Kamm K."/>
            <person name="Grimwood J."/>
            <person name="Schmutz J."/>
            <person name="Shapiro H."/>
            <person name="Grigoriev I.V."/>
            <person name="Buss L.W."/>
            <person name="Schierwater B."/>
            <person name="Dellaporta S.L."/>
            <person name="Rokhsar D.S."/>
        </authorList>
    </citation>
    <scope>NUCLEOTIDE SEQUENCE [LARGE SCALE GENOMIC DNA]</scope>
    <source>
        <strain evidence="9 10">Grell-BS-1999</strain>
    </source>
</reference>
<feature type="transmembrane region" description="Helical" evidence="7">
    <location>
        <begin position="107"/>
        <end position="126"/>
    </location>
</feature>
<dbReference type="CTD" id="6748837"/>
<dbReference type="RefSeq" id="XP_002108437.1">
    <property type="nucleotide sequence ID" value="XM_002108401.1"/>
</dbReference>
<keyword evidence="2" id="KW-0813">Transport</keyword>
<dbReference type="HOGENOM" id="CLU_001265_5_0_1"/>
<dbReference type="OrthoDB" id="2985014at2759"/>
<accession>B3RIH5</accession>
<dbReference type="GO" id="GO:0015293">
    <property type="term" value="F:symporter activity"/>
    <property type="evidence" value="ECO:0007669"/>
    <property type="project" value="UniProtKB-KW"/>
</dbReference>
<feature type="transmembrane region" description="Helical" evidence="7">
    <location>
        <begin position="83"/>
        <end position="101"/>
    </location>
</feature>
<proteinExistence type="predicted"/>
<feature type="transmembrane region" description="Helical" evidence="7">
    <location>
        <begin position="163"/>
        <end position="184"/>
    </location>
</feature>
<dbReference type="EMBL" id="DS985241">
    <property type="protein sequence ID" value="EDV29235.1"/>
    <property type="molecule type" value="Genomic_DNA"/>
</dbReference>
<organism evidence="9 10">
    <name type="scientific">Trichoplax adhaerens</name>
    <name type="common">Trichoplax reptans</name>
    <dbReference type="NCBI Taxonomy" id="10228"/>
    <lineage>
        <taxon>Eukaryota</taxon>
        <taxon>Metazoa</taxon>
        <taxon>Placozoa</taxon>
        <taxon>Uniplacotomia</taxon>
        <taxon>Trichoplacea</taxon>
        <taxon>Trichoplacidae</taxon>
        <taxon>Trichoplax</taxon>
    </lineage>
</organism>
<sequence length="392" mass="43038">MQIPGGWLAHKFGGFSILSFSMLVSGILTLLEPILITTGYAAFIICRILIGVAQGPIYPAMIEFWKEWSHPNDRARMVTTTEIGASIGTIFAMILPSVIVQRLNWSSPFYCFGIIGIAWPILWIAVSSRTPRSHNCSCMNEVSACMPEYNEIPWKLIFTSLPVYAYAIAFFCEGWILFTALTHIPKFLLLHREYDITHTGIKCIIPFIGQMIMLFISGFLSDLFISRDYLKPTIVRKGIYVIGNVISAACLITIGFLDDLNAALICLFTTIIIDGATRSVMLVNPLDLASPYAGFIMGIGHAACNLAGCICPLMAGHITESMAIERWRFVFGITAGISLLGAVAYIVGGSAEEIEGISSMNNKNKYKSLPTADSENVHLLQKENASPGINDK</sequence>
<evidence type="ECO:0000256" key="3">
    <source>
        <dbReference type="ARBA" id="ARBA00022692"/>
    </source>
</evidence>
<feature type="domain" description="Major facilitator superfamily (MFS) profile" evidence="8">
    <location>
        <begin position="1"/>
        <end position="353"/>
    </location>
</feature>
<feature type="transmembrane region" description="Helical" evidence="7">
    <location>
        <begin position="292"/>
        <end position="315"/>
    </location>
</feature>
<evidence type="ECO:0000256" key="1">
    <source>
        <dbReference type="ARBA" id="ARBA00004141"/>
    </source>
</evidence>
<evidence type="ECO:0000256" key="4">
    <source>
        <dbReference type="ARBA" id="ARBA00022847"/>
    </source>
</evidence>
<dbReference type="InterPro" id="IPR011701">
    <property type="entry name" value="MFS"/>
</dbReference>
<keyword evidence="10" id="KW-1185">Reference proteome</keyword>
<dbReference type="STRING" id="10228.B3RIH5"/>
<feature type="transmembrane region" description="Helical" evidence="7">
    <location>
        <begin position="40"/>
        <end position="62"/>
    </location>
</feature>
<dbReference type="GO" id="GO:0022857">
    <property type="term" value="F:transmembrane transporter activity"/>
    <property type="evidence" value="ECO:0000318"/>
    <property type="project" value="GO_Central"/>
</dbReference>
<keyword evidence="4" id="KW-0769">Symport</keyword>
<dbReference type="InterPro" id="IPR050382">
    <property type="entry name" value="MFS_Na/Anion_cotransporter"/>
</dbReference>
<dbReference type="InParanoid" id="B3RIH5"/>
<dbReference type="PROSITE" id="PS50850">
    <property type="entry name" value="MFS"/>
    <property type="match status" value="1"/>
</dbReference>
<comment type="subcellular location">
    <subcellularLocation>
        <location evidence="1">Membrane</location>
        <topology evidence="1">Multi-pass membrane protein</topology>
    </subcellularLocation>
</comment>
<dbReference type="Pfam" id="PF07690">
    <property type="entry name" value="MFS_1"/>
    <property type="match status" value="1"/>
</dbReference>
<evidence type="ECO:0000313" key="9">
    <source>
        <dbReference type="EMBL" id="EDV29235.1"/>
    </source>
</evidence>
<feature type="transmembrane region" description="Helical" evidence="7">
    <location>
        <begin position="204"/>
        <end position="226"/>
    </location>
</feature>
<dbReference type="Proteomes" id="UP000009022">
    <property type="component" value="Unassembled WGS sequence"/>
</dbReference>
<feature type="transmembrane region" description="Helical" evidence="7">
    <location>
        <begin position="327"/>
        <end position="347"/>
    </location>
</feature>
<dbReference type="Gene3D" id="1.20.1250.20">
    <property type="entry name" value="MFS general substrate transporter like domains"/>
    <property type="match status" value="2"/>
</dbReference>
<dbReference type="KEGG" id="tad:TRIADDRAFT_36875"/>
<dbReference type="FunFam" id="1.20.1250.20:FF:000003">
    <property type="entry name" value="Solute carrier family 17 member 3"/>
    <property type="match status" value="1"/>
</dbReference>
<dbReference type="SUPFAM" id="SSF103473">
    <property type="entry name" value="MFS general substrate transporter"/>
    <property type="match status" value="1"/>
</dbReference>
<dbReference type="InterPro" id="IPR036259">
    <property type="entry name" value="MFS_trans_sf"/>
</dbReference>
<dbReference type="InterPro" id="IPR020846">
    <property type="entry name" value="MFS_dom"/>
</dbReference>
<gene>
    <name evidence="9" type="ORF">TRIADDRAFT_36875</name>
</gene>
<dbReference type="PANTHER" id="PTHR11662:SF399">
    <property type="entry name" value="FI19708P1-RELATED"/>
    <property type="match status" value="1"/>
</dbReference>
<name>B3RIH5_TRIAD</name>
<dbReference type="AlphaFoldDB" id="B3RIH5"/>
<dbReference type="FunFam" id="1.20.1250.20:FF:001294">
    <property type="entry name" value="sialin-like isoform X2"/>
    <property type="match status" value="1"/>
</dbReference>
<evidence type="ECO:0000313" key="10">
    <source>
        <dbReference type="Proteomes" id="UP000009022"/>
    </source>
</evidence>
<dbReference type="PANTHER" id="PTHR11662">
    <property type="entry name" value="SOLUTE CARRIER FAMILY 17"/>
    <property type="match status" value="1"/>
</dbReference>
<evidence type="ECO:0000256" key="7">
    <source>
        <dbReference type="SAM" id="Phobius"/>
    </source>
</evidence>
<keyword evidence="6 7" id="KW-0472">Membrane</keyword>
<evidence type="ECO:0000259" key="8">
    <source>
        <dbReference type="PROSITE" id="PS50850"/>
    </source>
</evidence>
<evidence type="ECO:0000256" key="2">
    <source>
        <dbReference type="ARBA" id="ARBA00022448"/>
    </source>
</evidence>
<keyword evidence="5 7" id="KW-1133">Transmembrane helix</keyword>
<dbReference type="PhylomeDB" id="B3RIH5"/>
<dbReference type="eggNOG" id="KOG2532">
    <property type="taxonomic scope" value="Eukaryota"/>
</dbReference>
<dbReference type="GeneID" id="6748837"/>
<evidence type="ECO:0000256" key="5">
    <source>
        <dbReference type="ARBA" id="ARBA00022989"/>
    </source>
</evidence>
<dbReference type="OMA" id="WISTIIC"/>